<organism evidence="1 2">
    <name type="scientific">Paraglomus occultum</name>
    <dbReference type="NCBI Taxonomy" id="144539"/>
    <lineage>
        <taxon>Eukaryota</taxon>
        <taxon>Fungi</taxon>
        <taxon>Fungi incertae sedis</taxon>
        <taxon>Mucoromycota</taxon>
        <taxon>Glomeromycotina</taxon>
        <taxon>Glomeromycetes</taxon>
        <taxon>Paraglomerales</taxon>
        <taxon>Paraglomeraceae</taxon>
        <taxon>Paraglomus</taxon>
    </lineage>
</organism>
<protein>
    <submittedName>
        <fullName evidence="1">162_t:CDS:1</fullName>
    </submittedName>
</protein>
<name>A0A9N9E1W7_9GLOM</name>
<dbReference type="AlphaFoldDB" id="A0A9N9E1W7"/>
<dbReference type="Proteomes" id="UP000789572">
    <property type="component" value="Unassembled WGS sequence"/>
</dbReference>
<feature type="non-terminal residue" evidence="1">
    <location>
        <position position="1"/>
    </location>
</feature>
<dbReference type="EMBL" id="CAJVPJ010004759">
    <property type="protein sequence ID" value="CAG8655424.1"/>
    <property type="molecule type" value="Genomic_DNA"/>
</dbReference>
<sequence length="85" mass="10068">NKVFVFFFQHTEETRVTDHDHWYYHPKRKREQPNASDMENGTRYAIRDLNNTVNGSTYRIPQFILTVTISILPKLNLITGCDKLL</sequence>
<proteinExistence type="predicted"/>
<evidence type="ECO:0000313" key="1">
    <source>
        <dbReference type="EMBL" id="CAG8655424.1"/>
    </source>
</evidence>
<reference evidence="1" key="1">
    <citation type="submission" date="2021-06" db="EMBL/GenBank/DDBJ databases">
        <authorList>
            <person name="Kallberg Y."/>
            <person name="Tangrot J."/>
            <person name="Rosling A."/>
        </authorList>
    </citation>
    <scope>NUCLEOTIDE SEQUENCE</scope>
    <source>
        <strain evidence="1">IA702</strain>
    </source>
</reference>
<gene>
    <name evidence="1" type="ORF">POCULU_LOCUS10177</name>
</gene>
<keyword evidence="2" id="KW-1185">Reference proteome</keyword>
<accession>A0A9N9E1W7</accession>
<comment type="caution">
    <text evidence="1">The sequence shown here is derived from an EMBL/GenBank/DDBJ whole genome shotgun (WGS) entry which is preliminary data.</text>
</comment>
<evidence type="ECO:0000313" key="2">
    <source>
        <dbReference type="Proteomes" id="UP000789572"/>
    </source>
</evidence>